<keyword evidence="9" id="KW-0560">Oxidoreductase</keyword>
<comment type="catalytic activity">
    <reaction evidence="11">
        <text>a 5,6-dihydrouridine in tRNA + NAD(+) = a uridine in tRNA + NADH + H(+)</text>
        <dbReference type="Rhea" id="RHEA:54452"/>
        <dbReference type="Rhea" id="RHEA-COMP:13339"/>
        <dbReference type="Rhea" id="RHEA-COMP:13887"/>
        <dbReference type="ChEBI" id="CHEBI:15378"/>
        <dbReference type="ChEBI" id="CHEBI:57540"/>
        <dbReference type="ChEBI" id="CHEBI:57945"/>
        <dbReference type="ChEBI" id="CHEBI:65315"/>
        <dbReference type="ChEBI" id="CHEBI:74443"/>
    </reaction>
</comment>
<accession>A0A6J7QZW9</accession>
<evidence type="ECO:0000256" key="9">
    <source>
        <dbReference type="ARBA" id="ARBA00023002"/>
    </source>
</evidence>
<dbReference type="PIRSF" id="PIRSF006621">
    <property type="entry name" value="Dus"/>
    <property type="match status" value="1"/>
</dbReference>
<evidence type="ECO:0000256" key="7">
    <source>
        <dbReference type="ARBA" id="ARBA00022857"/>
    </source>
</evidence>
<evidence type="ECO:0000256" key="10">
    <source>
        <dbReference type="ARBA" id="ARBA00048205"/>
    </source>
</evidence>
<feature type="domain" description="DUS-like FMN-binding" evidence="12">
    <location>
        <begin position="24"/>
        <end position="335"/>
    </location>
</feature>
<dbReference type="InterPro" id="IPR013785">
    <property type="entry name" value="Aldolase_TIM"/>
</dbReference>
<dbReference type="GO" id="GO:0017150">
    <property type="term" value="F:tRNA dihydrouridine synthase activity"/>
    <property type="evidence" value="ECO:0007669"/>
    <property type="project" value="InterPro"/>
</dbReference>
<dbReference type="CDD" id="cd02801">
    <property type="entry name" value="DUS_like_FMN"/>
    <property type="match status" value="1"/>
</dbReference>
<dbReference type="EMBL" id="CAFBPN010000052">
    <property type="protein sequence ID" value="CAB5023418.1"/>
    <property type="molecule type" value="Genomic_DNA"/>
</dbReference>
<dbReference type="PROSITE" id="PS01136">
    <property type="entry name" value="UPF0034"/>
    <property type="match status" value="1"/>
</dbReference>
<dbReference type="SUPFAM" id="SSF51395">
    <property type="entry name" value="FMN-linked oxidoreductases"/>
    <property type="match status" value="1"/>
</dbReference>
<proteinExistence type="predicted"/>
<dbReference type="InterPro" id="IPR018517">
    <property type="entry name" value="tRNA_hU_synthase_CS"/>
</dbReference>
<dbReference type="InterPro" id="IPR004652">
    <property type="entry name" value="DusB-like"/>
</dbReference>
<reference evidence="13" key="1">
    <citation type="submission" date="2020-05" db="EMBL/GenBank/DDBJ databases">
        <authorList>
            <person name="Chiriac C."/>
            <person name="Salcher M."/>
            <person name="Ghai R."/>
            <person name="Kavagutti S V."/>
        </authorList>
    </citation>
    <scope>NUCLEOTIDE SEQUENCE</scope>
</reference>
<keyword evidence="5" id="KW-0288">FMN</keyword>
<evidence type="ECO:0000259" key="12">
    <source>
        <dbReference type="Pfam" id="PF01207"/>
    </source>
</evidence>
<dbReference type="PANTHER" id="PTHR45846:SF1">
    <property type="entry name" value="TRNA-DIHYDROURIDINE(47) SYNTHASE [NAD(P)(+)]-LIKE"/>
    <property type="match status" value="1"/>
</dbReference>
<evidence type="ECO:0000256" key="1">
    <source>
        <dbReference type="ARBA" id="ARBA00001917"/>
    </source>
</evidence>
<dbReference type="AlphaFoldDB" id="A0A6J7QZW9"/>
<evidence type="ECO:0000256" key="11">
    <source>
        <dbReference type="ARBA" id="ARBA00048802"/>
    </source>
</evidence>
<comment type="function">
    <text evidence="2">Catalyzes the synthesis of 5,6-dihydrouridine (D), a modified base found in the D-loop of most tRNAs, via the reduction of the C5-C6 double bond in target uridines.</text>
</comment>
<dbReference type="Pfam" id="PF01207">
    <property type="entry name" value="Dus"/>
    <property type="match status" value="1"/>
</dbReference>
<dbReference type="GO" id="GO:0050660">
    <property type="term" value="F:flavin adenine dinucleotide binding"/>
    <property type="evidence" value="ECO:0007669"/>
    <property type="project" value="InterPro"/>
</dbReference>
<evidence type="ECO:0000256" key="3">
    <source>
        <dbReference type="ARBA" id="ARBA00022555"/>
    </source>
</evidence>
<sequence>MARESENDLMLKLGSHTLQVPVVLAPMAGVTNAPFRSLCRQFGPGLVYVNEMVMATGLVRFSPKSQRLITFSPDEDLRSVQLYGSDPEIMGRAVSQLVANNAVDHIDLNFGCPAAKVTRKGGGAAVPLKKNLLRAIIRAAVSEGKKGGIPVTCKFRMGITDDLLTYLHTAEIAGEEGVAWVALHARTVEQHYAGEARWPAIATLKSHFPDLQVLGNGDIWDAHDAVKMMEQTGCDGVVVGRGCLGRPWLFRDLVDVFAGRPTQPTPLLGEVVDVMLQHARMLDAHATTALPGENIRGAKEFRKHAGWYLTGYPVGGEVRRRASNCSTVQELEELFADVDRDIAIVEGGERFTRGHTNGPIKVALPPGYLESLDDMVVPDDNNEMQLSGG</sequence>
<organism evidence="13">
    <name type="scientific">freshwater metagenome</name>
    <dbReference type="NCBI Taxonomy" id="449393"/>
    <lineage>
        <taxon>unclassified sequences</taxon>
        <taxon>metagenomes</taxon>
        <taxon>ecological metagenomes</taxon>
    </lineage>
</organism>
<comment type="catalytic activity">
    <reaction evidence="10">
        <text>a 5,6-dihydrouridine in tRNA + NADP(+) = a uridine in tRNA + NADPH + H(+)</text>
        <dbReference type="Rhea" id="RHEA:23624"/>
        <dbReference type="Rhea" id="RHEA-COMP:13339"/>
        <dbReference type="Rhea" id="RHEA-COMP:13887"/>
        <dbReference type="ChEBI" id="CHEBI:15378"/>
        <dbReference type="ChEBI" id="CHEBI:57783"/>
        <dbReference type="ChEBI" id="CHEBI:58349"/>
        <dbReference type="ChEBI" id="CHEBI:65315"/>
        <dbReference type="ChEBI" id="CHEBI:74443"/>
    </reaction>
</comment>
<name>A0A6J7QZW9_9ZZZZ</name>
<dbReference type="NCBIfam" id="TIGR00737">
    <property type="entry name" value="nifR3_yhdG"/>
    <property type="match status" value="1"/>
</dbReference>
<dbReference type="Gene3D" id="1.10.1200.80">
    <property type="entry name" value="Putative flavin oxidoreducatase, domain 2"/>
    <property type="match status" value="1"/>
</dbReference>
<evidence type="ECO:0000256" key="2">
    <source>
        <dbReference type="ARBA" id="ARBA00002790"/>
    </source>
</evidence>
<evidence type="ECO:0000256" key="5">
    <source>
        <dbReference type="ARBA" id="ARBA00022643"/>
    </source>
</evidence>
<evidence type="ECO:0000313" key="13">
    <source>
        <dbReference type="EMBL" id="CAB5023418.1"/>
    </source>
</evidence>
<keyword evidence="3" id="KW-0820">tRNA-binding</keyword>
<evidence type="ECO:0000256" key="8">
    <source>
        <dbReference type="ARBA" id="ARBA00022884"/>
    </source>
</evidence>
<dbReference type="GO" id="GO:0000049">
    <property type="term" value="F:tRNA binding"/>
    <property type="evidence" value="ECO:0007669"/>
    <property type="project" value="UniProtKB-KW"/>
</dbReference>
<keyword evidence="8" id="KW-0694">RNA-binding</keyword>
<evidence type="ECO:0000256" key="4">
    <source>
        <dbReference type="ARBA" id="ARBA00022630"/>
    </source>
</evidence>
<keyword evidence="7" id="KW-0521">NADP</keyword>
<comment type="cofactor">
    <cofactor evidence="1">
        <name>FMN</name>
        <dbReference type="ChEBI" id="CHEBI:58210"/>
    </cofactor>
</comment>
<dbReference type="InterPro" id="IPR035587">
    <property type="entry name" value="DUS-like_FMN-bd"/>
</dbReference>
<evidence type="ECO:0000256" key="6">
    <source>
        <dbReference type="ARBA" id="ARBA00022694"/>
    </source>
</evidence>
<keyword evidence="6" id="KW-0819">tRNA processing</keyword>
<dbReference type="InterPro" id="IPR001269">
    <property type="entry name" value="DUS_fam"/>
</dbReference>
<keyword evidence="4" id="KW-0285">Flavoprotein</keyword>
<dbReference type="Gene3D" id="3.20.20.70">
    <property type="entry name" value="Aldolase class I"/>
    <property type="match status" value="1"/>
</dbReference>
<gene>
    <name evidence="13" type="ORF">UFOPK4098_00993</name>
</gene>
<protein>
    <submittedName>
        <fullName evidence="13">Unannotated protein</fullName>
    </submittedName>
</protein>
<dbReference type="InterPro" id="IPR024036">
    <property type="entry name" value="tRNA-dHydroUridine_Synthase_C"/>
</dbReference>
<dbReference type="PANTHER" id="PTHR45846">
    <property type="entry name" value="TRNA-DIHYDROURIDINE(47) SYNTHASE [NAD(P)(+)]-LIKE"/>
    <property type="match status" value="1"/>
</dbReference>